<sequence>MAHSAVAAARFWPLDGLKAVAALLILLHHGALYGPLAQALTEVTPAPAAWLQDFGRFAVHVFLVIGGYLAAGSLRPESRSPLIRRYLRLTLPFMAAVALTLVAHVLTLRWLPELAPTDLDLGQLLAHALLLHGILDQESLTVGAWYVAIDFQLYVMLWWLMARRRPLIWIAGLALASALVFNRWSDWDNWAPYFFAAYGLGALAQRLPQLGFRGHAAFALVTLGVAAAWVIEPRGRLALALATSVALMWMPWQSLPAGSMAAVSGYLGQRAYALFLTHFPVLLLVNAGFELAGSPTAWAPMTLTLAAGLSYGTAHSFFRWIEQPAGRWTPEALVRALSSWKLLPVLSLVVGAQSLFDLV</sequence>
<keyword evidence="1" id="KW-0472">Membrane</keyword>
<feature type="transmembrane region" description="Helical" evidence="1">
    <location>
        <begin position="214"/>
        <end position="231"/>
    </location>
</feature>
<comment type="caution">
    <text evidence="3">The sequence shown here is derived from an EMBL/GenBank/DDBJ whole genome shotgun (WGS) entry which is preliminary data.</text>
</comment>
<feature type="transmembrane region" description="Helical" evidence="1">
    <location>
        <begin position="237"/>
        <end position="259"/>
    </location>
</feature>
<dbReference type="EMBL" id="JAEDAL010000008">
    <property type="protein sequence ID" value="MBH9553925.1"/>
    <property type="molecule type" value="Genomic_DNA"/>
</dbReference>
<dbReference type="RefSeq" id="WP_198101547.1">
    <property type="nucleotide sequence ID" value="NZ_JAEDAL010000008.1"/>
</dbReference>
<keyword evidence="1" id="KW-1133">Transmembrane helix</keyword>
<feature type="domain" description="Acyltransferase 3" evidence="2">
    <location>
        <begin position="14"/>
        <end position="307"/>
    </location>
</feature>
<accession>A0A931NF59</accession>
<dbReference type="Proteomes" id="UP000620139">
    <property type="component" value="Unassembled WGS sequence"/>
</dbReference>
<dbReference type="Pfam" id="PF01757">
    <property type="entry name" value="Acyl_transf_3"/>
    <property type="match status" value="1"/>
</dbReference>
<name>A0A931NF59_9BURK</name>
<evidence type="ECO:0000259" key="2">
    <source>
        <dbReference type="Pfam" id="PF01757"/>
    </source>
</evidence>
<feature type="transmembrane region" description="Helical" evidence="1">
    <location>
        <begin position="55"/>
        <end position="74"/>
    </location>
</feature>
<feature type="transmembrane region" description="Helical" evidence="1">
    <location>
        <begin position="167"/>
        <end position="184"/>
    </location>
</feature>
<evidence type="ECO:0000313" key="4">
    <source>
        <dbReference type="Proteomes" id="UP000620139"/>
    </source>
</evidence>
<gene>
    <name evidence="3" type="ORF">I7X43_13840</name>
</gene>
<reference evidence="3" key="1">
    <citation type="submission" date="2020-12" db="EMBL/GenBank/DDBJ databases">
        <title>The genome sequence of Inhella sp. 4Y17.</title>
        <authorList>
            <person name="Liu Y."/>
        </authorList>
    </citation>
    <scope>NUCLEOTIDE SEQUENCE</scope>
    <source>
        <strain evidence="3">4Y10</strain>
    </source>
</reference>
<dbReference type="GO" id="GO:0016747">
    <property type="term" value="F:acyltransferase activity, transferring groups other than amino-acyl groups"/>
    <property type="evidence" value="ECO:0007669"/>
    <property type="project" value="InterPro"/>
</dbReference>
<feature type="transmembrane region" description="Helical" evidence="1">
    <location>
        <begin position="271"/>
        <end position="289"/>
    </location>
</feature>
<feature type="transmembrane region" description="Helical" evidence="1">
    <location>
        <begin position="86"/>
        <end position="111"/>
    </location>
</feature>
<feature type="transmembrane region" description="Helical" evidence="1">
    <location>
        <begin position="143"/>
        <end position="160"/>
    </location>
</feature>
<keyword evidence="3" id="KW-0808">Transferase</keyword>
<organism evidence="3 4">
    <name type="scientific">Inhella gelatinilytica</name>
    <dbReference type="NCBI Taxonomy" id="2795030"/>
    <lineage>
        <taxon>Bacteria</taxon>
        <taxon>Pseudomonadati</taxon>
        <taxon>Pseudomonadota</taxon>
        <taxon>Betaproteobacteria</taxon>
        <taxon>Burkholderiales</taxon>
        <taxon>Sphaerotilaceae</taxon>
        <taxon>Inhella</taxon>
    </lineage>
</organism>
<keyword evidence="1" id="KW-0812">Transmembrane</keyword>
<protein>
    <submittedName>
        <fullName evidence="3">Acyltransferase</fullName>
    </submittedName>
</protein>
<proteinExistence type="predicted"/>
<evidence type="ECO:0000256" key="1">
    <source>
        <dbReference type="SAM" id="Phobius"/>
    </source>
</evidence>
<evidence type="ECO:0000313" key="3">
    <source>
        <dbReference type="EMBL" id="MBH9553925.1"/>
    </source>
</evidence>
<dbReference type="InterPro" id="IPR002656">
    <property type="entry name" value="Acyl_transf_3_dom"/>
</dbReference>
<keyword evidence="3" id="KW-0012">Acyltransferase</keyword>
<dbReference type="AlphaFoldDB" id="A0A931NF59"/>
<keyword evidence="4" id="KW-1185">Reference proteome</keyword>